<comment type="caution">
    <text evidence="2">The sequence shown here is derived from an EMBL/GenBank/DDBJ whole genome shotgun (WGS) entry which is preliminary data.</text>
</comment>
<accession>A0A0F4PS36</accession>
<dbReference type="eggNOG" id="COG3540">
    <property type="taxonomic scope" value="Bacteria"/>
</dbReference>
<dbReference type="InterPro" id="IPR018946">
    <property type="entry name" value="PhoD-like_MPP"/>
</dbReference>
<feature type="domain" description="PhoD-like phosphatase" evidence="1">
    <location>
        <begin position="99"/>
        <end position="335"/>
    </location>
</feature>
<dbReference type="GO" id="GO:0016020">
    <property type="term" value="C:membrane"/>
    <property type="evidence" value="ECO:0007669"/>
    <property type="project" value="TreeGrafter"/>
</dbReference>
<dbReference type="AlphaFoldDB" id="A0A0F4PS36"/>
<dbReference type="PATRIC" id="fig|151081.8.peg.3759"/>
<evidence type="ECO:0000259" key="1">
    <source>
        <dbReference type="Pfam" id="PF19050"/>
    </source>
</evidence>
<dbReference type="Proteomes" id="UP000033664">
    <property type="component" value="Unassembled WGS sequence"/>
</dbReference>
<dbReference type="Pfam" id="PF19050">
    <property type="entry name" value="PhoD_2"/>
    <property type="match status" value="2"/>
</dbReference>
<dbReference type="SUPFAM" id="SSF56300">
    <property type="entry name" value="Metallo-dependent phosphatases"/>
    <property type="match status" value="1"/>
</dbReference>
<dbReference type="EMBL" id="JXXZ01000013">
    <property type="protein sequence ID" value="KJY97071.1"/>
    <property type="molecule type" value="Genomic_DNA"/>
</dbReference>
<organism evidence="2 3">
    <name type="scientific">Pseudoalteromonas ruthenica</name>
    <dbReference type="NCBI Taxonomy" id="151081"/>
    <lineage>
        <taxon>Bacteria</taxon>
        <taxon>Pseudomonadati</taxon>
        <taxon>Pseudomonadota</taxon>
        <taxon>Gammaproteobacteria</taxon>
        <taxon>Alteromonadales</taxon>
        <taxon>Pseudoalteromonadaceae</taxon>
        <taxon>Pseudoalteromonas</taxon>
    </lineage>
</organism>
<dbReference type="InterPro" id="IPR043904">
    <property type="entry name" value="PhoD_2-like"/>
</dbReference>
<dbReference type="PANTHER" id="PTHR46689">
    <property type="entry name" value="MEMBRANE PROTEIN, PUTATIVE-RELATED"/>
    <property type="match status" value="1"/>
</dbReference>
<name>A0A0F4PS36_9GAMM</name>
<reference evidence="2 3" key="1">
    <citation type="journal article" date="2015" name="BMC Genomics">
        <title>Genome mining reveals unlocked bioactive potential of marine Gram-negative bacteria.</title>
        <authorList>
            <person name="Machado H."/>
            <person name="Sonnenschein E.C."/>
            <person name="Melchiorsen J."/>
            <person name="Gram L."/>
        </authorList>
    </citation>
    <scope>NUCLEOTIDE SEQUENCE [LARGE SCALE GENOMIC DNA]</scope>
    <source>
        <strain evidence="2 3">S3137</strain>
    </source>
</reference>
<evidence type="ECO:0000313" key="3">
    <source>
        <dbReference type="Proteomes" id="UP000033664"/>
    </source>
</evidence>
<dbReference type="CDD" id="cd07389">
    <property type="entry name" value="MPP_PhoD"/>
    <property type="match status" value="1"/>
</dbReference>
<feature type="domain" description="PhoD-like phosphatase" evidence="1">
    <location>
        <begin position="342"/>
        <end position="418"/>
    </location>
</feature>
<dbReference type="Gene3D" id="3.60.21.70">
    <property type="entry name" value="PhoD-like phosphatase"/>
    <property type="match status" value="1"/>
</dbReference>
<dbReference type="PANTHER" id="PTHR46689:SF1">
    <property type="entry name" value="PHOD-LIKE PHOSPHATASE DOMAIN-CONTAINING PROTEIN"/>
    <property type="match status" value="1"/>
</dbReference>
<dbReference type="OrthoDB" id="9795624at2"/>
<dbReference type="InterPro" id="IPR029052">
    <property type="entry name" value="Metallo-depent_PP-like"/>
</dbReference>
<sequence length="489" mass="55671">MSAKLLLGPILGLESDTLYTFVFVTDNNVQQCHVAVEGQNLEAVEIGSLSAGKVWKARIELETTGYLDYRITINGEDAADQQGQQLWTFYVPEQGEKPRLAYASCNGFSDYKMMNATEKPYYLWREMHAQHQQAPFSLLLMGGDQVYADSIWSQVPTLQRWNELDKEQKITRQVSKEMRNQVTRFYSQLYLARWNKAPMAAMLASVPSLMMWDDHDIFDGWGSYPDDLQSCPVYQCIYEAAREVFTLLQLRGSDNHGLLAGEQGCDFSFALRFRDYHILALDNRSERSLSQVMSDNCWAHVTDYLDSQCQQGDLLVMTAVPVVYRDFSFAERAVDATPWQEELTDDLKDHWRAKEHEGERARLIMRLIDNAKQRQGKTVLLSGDVHVGALGVIRAPQSQGVVKIHQVVSSGIVHPAPTFMQWLGICAITNDDLEYIDEGEQITASMLRPFGSAKYIRARNFVSMCQGDDGKLWVNWLIEGKDKPSYPIN</sequence>
<gene>
    <name evidence="2" type="ORF">TW72_14615</name>
</gene>
<protein>
    <submittedName>
        <fullName evidence="2">Metallophosphatase</fullName>
    </submittedName>
</protein>
<dbReference type="InterPro" id="IPR038607">
    <property type="entry name" value="PhoD-like_sf"/>
</dbReference>
<dbReference type="RefSeq" id="WP_045980663.1">
    <property type="nucleotide sequence ID" value="NZ_JXXY01000030.1"/>
</dbReference>
<dbReference type="GeneID" id="58229729"/>
<keyword evidence="3" id="KW-1185">Reference proteome</keyword>
<evidence type="ECO:0000313" key="2">
    <source>
        <dbReference type="EMBL" id="KJY97071.1"/>
    </source>
</evidence>
<proteinExistence type="predicted"/>